<keyword evidence="2" id="KW-0269">Exonuclease</keyword>
<proteinExistence type="predicted"/>
<dbReference type="InterPro" id="IPR036397">
    <property type="entry name" value="RNaseH_sf"/>
</dbReference>
<evidence type="ECO:0000313" key="3">
    <source>
        <dbReference type="Proteomes" id="UP001500866"/>
    </source>
</evidence>
<dbReference type="CDD" id="cd06130">
    <property type="entry name" value="DNA_pol_III_epsilon_like"/>
    <property type="match status" value="1"/>
</dbReference>
<dbReference type="RefSeq" id="WP_343810749.1">
    <property type="nucleotide sequence ID" value="NZ_BAAADS010000006.1"/>
</dbReference>
<sequence length="204" mass="23376">MEFVSIDFETANEKRNSPCAIGIVFANENGITDEYYSLINPMMRFSSFNKRIHGITEDDVAEAPTFAELWPKLESHLAGKMAVAHNASFDMSVIRATLDYFNLVYPDMDYLCTANISRSIWPQLYNHKLNTVAARLGITFDHHHALEDARVAAKIFMKAFETYETAELDIFLKKCNMSKGKIYERGYVPPRVKRKQGSTKLYLK</sequence>
<keyword evidence="2" id="KW-0378">Hydrolase</keyword>
<keyword evidence="3" id="KW-1185">Reference proteome</keyword>
<keyword evidence="2" id="KW-0540">Nuclease</keyword>
<feature type="domain" description="Exonuclease" evidence="1">
    <location>
        <begin position="2"/>
        <end position="165"/>
    </location>
</feature>
<dbReference type="InterPro" id="IPR013520">
    <property type="entry name" value="Ribonucl_H"/>
</dbReference>
<comment type="caution">
    <text evidence="2">The sequence shown here is derived from an EMBL/GenBank/DDBJ whole genome shotgun (WGS) entry which is preliminary data.</text>
</comment>
<dbReference type="SMART" id="SM00479">
    <property type="entry name" value="EXOIII"/>
    <property type="match status" value="1"/>
</dbReference>
<dbReference type="Gene3D" id="3.30.420.10">
    <property type="entry name" value="Ribonuclease H-like superfamily/Ribonuclease H"/>
    <property type="match status" value="1"/>
</dbReference>
<dbReference type="EMBL" id="BAAADS010000006">
    <property type="protein sequence ID" value="GAA0595446.1"/>
    <property type="molecule type" value="Genomic_DNA"/>
</dbReference>
<name>A0ABN1FQ44_9BACI</name>
<evidence type="ECO:0000313" key="2">
    <source>
        <dbReference type="EMBL" id="GAA0595446.1"/>
    </source>
</evidence>
<protein>
    <submittedName>
        <fullName evidence="2">3'-5' exonuclease</fullName>
    </submittedName>
</protein>
<gene>
    <name evidence="2" type="ORF">GCM10009001_09440</name>
</gene>
<dbReference type="SUPFAM" id="SSF53098">
    <property type="entry name" value="Ribonuclease H-like"/>
    <property type="match status" value="1"/>
</dbReference>
<dbReference type="PANTHER" id="PTHR30231">
    <property type="entry name" value="DNA POLYMERASE III SUBUNIT EPSILON"/>
    <property type="match status" value="1"/>
</dbReference>
<dbReference type="PANTHER" id="PTHR30231:SF42">
    <property type="entry name" value="EXONUCLEASE"/>
    <property type="match status" value="1"/>
</dbReference>
<accession>A0ABN1FQ44</accession>
<dbReference type="Pfam" id="PF00929">
    <property type="entry name" value="RNase_T"/>
    <property type="match status" value="1"/>
</dbReference>
<reference evidence="2 3" key="1">
    <citation type="journal article" date="2019" name="Int. J. Syst. Evol. Microbiol.">
        <title>The Global Catalogue of Microorganisms (GCM) 10K type strain sequencing project: providing services to taxonomists for standard genome sequencing and annotation.</title>
        <authorList>
            <consortium name="The Broad Institute Genomics Platform"/>
            <consortium name="The Broad Institute Genome Sequencing Center for Infectious Disease"/>
            <person name="Wu L."/>
            <person name="Ma J."/>
        </authorList>
    </citation>
    <scope>NUCLEOTIDE SEQUENCE [LARGE SCALE GENOMIC DNA]</scope>
    <source>
        <strain evidence="2 3">JCM 15395</strain>
    </source>
</reference>
<dbReference type="InterPro" id="IPR012337">
    <property type="entry name" value="RNaseH-like_sf"/>
</dbReference>
<dbReference type="GO" id="GO:0004527">
    <property type="term" value="F:exonuclease activity"/>
    <property type="evidence" value="ECO:0007669"/>
    <property type="project" value="UniProtKB-KW"/>
</dbReference>
<dbReference type="Proteomes" id="UP001500866">
    <property type="component" value="Unassembled WGS sequence"/>
</dbReference>
<evidence type="ECO:0000259" key="1">
    <source>
        <dbReference type="SMART" id="SM00479"/>
    </source>
</evidence>
<organism evidence="2 3">
    <name type="scientific">Virgibacillus siamensis</name>
    <dbReference type="NCBI Taxonomy" id="480071"/>
    <lineage>
        <taxon>Bacteria</taxon>
        <taxon>Bacillati</taxon>
        <taxon>Bacillota</taxon>
        <taxon>Bacilli</taxon>
        <taxon>Bacillales</taxon>
        <taxon>Bacillaceae</taxon>
        <taxon>Virgibacillus</taxon>
    </lineage>
</organism>